<evidence type="ECO:0000313" key="2">
    <source>
        <dbReference type="Proteomes" id="UP001499974"/>
    </source>
</evidence>
<dbReference type="SUPFAM" id="SSF48371">
    <property type="entry name" value="ARM repeat"/>
    <property type="match status" value="1"/>
</dbReference>
<evidence type="ECO:0000313" key="1">
    <source>
        <dbReference type="EMBL" id="GAA4693248.1"/>
    </source>
</evidence>
<dbReference type="Proteomes" id="UP001499974">
    <property type="component" value="Unassembled WGS sequence"/>
</dbReference>
<organism evidence="1 2">
    <name type="scientific">Nocardioides conyzicola</name>
    <dbReference type="NCBI Taxonomy" id="1651781"/>
    <lineage>
        <taxon>Bacteria</taxon>
        <taxon>Bacillati</taxon>
        <taxon>Actinomycetota</taxon>
        <taxon>Actinomycetes</taxon>
        <taxon>Propionibacteriales</taxon>
        <taxon>Nocardioidaceae</taxon>
        <taxon>Nocardioides</taxon>
    </lineage>
</organism>
<proteinExistence type="predicted"/>
<dbReference type="EMBL" id="BAABKM010000001">
    <property type="protein sequence ID" value="GAA4693248.1"/>
    <property type="molecule type" value="Genomic_DNA"/>
</dbReference>
<name>A0ABP8WPG4_9ACTN</name>
<dbReference type="RefSeq" id="WP_345518999.1">
    <property type="nucleotide sequence ID" value="NZ_BAABKM010000001.1"/>
</dbReference>
<dbReference type="InterPro" id="IPR011989">
    <property type="entry name" value="ARM-like"/>
</dbReference>
<keyword evidence="2" id="KW-1185">Reference proteome</keyword>
<sequence>MTADAPPAGTPEALQHDARRALLALATSESYSDRCIAARCLALFAGIEDVDRGLVLLAHDPVDPYIAFFIAAVDALAKRADGVGWRLIVEAFATAPDGYTRERMIETIENALRYDWITPENGLHELKARVTDENPTIAAAAAEILREINVPTADDPA</sequence>
<gene>
    <name evidence="1" type="ORF">GCM10023349_05580</name>
</gene>
<accession>A0ABP8WPG4</accession>
<evidence type="ECO:0008006" key="3">
    <source>
        <dbReference type="Google" id="ProtNLM"/>
    </source>
</evidence>
<protein>
    <recommendedName>
        <fullName evidence="3">HEAT repeat domain-containing protein</fullName>
    </recommendedName>
</protein>
<dbReference type="Gene3D" id="1.25.10.10">
    <property type="entry name" value="Leucine-rich Repeat Variant"/>
    <property type="match status" value="1"/>
</dbReference>
<comment type="caution">
    <text evidence="1">The sequence shown here is derived from an EMBL/GenBank/DDBJ whole genome shotgun (WGS) entry which is preliminary data.</text>
</comment>
<dbReference type="InterPro" id="IPR016024">
    <property type="entry name" value="ARM-type_fold"/>
</dbReference>
<reference evidence="2" key="1">
    <citation type="journal article" date="2019" name="Int. J. Syst. Evol. Microbiol.">
        <title>The Global Catalogue of Microorganisms (GCM) 10K type strain sequencing project: providing services to taxonomists for standard genome sequencing and annotation.</title>
        <authorList>
            <consortium name="The Broad Institute Genomics Platform"/>
            <consortium name="The Broad Institute Genome Sequencing Center for Infectious Disease"/>
            <person name="Wu L."/>
            <person name="Ma J."/>
        </authorList>
    </citation>
    <scope>NUCLEOTIDE SEQUENCE [LARGE SCALE GENOMIC DNA]</scope>
    <source>
        <strain evidence="2">JCM 18531</strain>
    </source>
</reference>